<evidence type="ECO:0000256" key="2">
    <source>
        <dbReference type="ARBA" id="ARBA00010488"/>
    </source>
</evidence>
<keyword evidence="3" id="KW-1003">Cell membrane</keyword>
<evidence type="ECO:0000313" key="8">
    <source>
        <dbReference type="EMBL" id="MCG6224558.1"/>
    </source>
</evidence>
<evidence type="ECO:0000313" key="11">
    <source>
        <dbReference type="Proteomes" id="UP000261016"/>
    </source>
</evidence>
<gene>
    <name evidence="9" type="ORF">D3Z30_10380</name>
    <name evidence="10" type="ORF">DXC19_09290</name>
    <name evidence="8" type="ORF">G8J23_00825</name>
</gene>
<dbReference type="InterPro" id="IPR043149">
    <property type="entry name" value="TagF_N"/>
</dbReference>
<keyword evidence="5" id="KW-0777">Teichoic acid biosynthesis</keyword>
<dbReference type="InterPro" id="IPR051612">
    <property type="entry name" value="Teichoic_Acid_Biosynth"/>
</dbReference>
<evidence type="ECO:0000256" key="1">
    <source>
        <dbReference type="ARBA" id="ARBA00004202"/>
    </source>
</evidence>
<dbReference type="Proteomes" id="UP000261016">
    <property type="component" value="Unassembled WGS sequence"/>
</dbReference>
<protein>
    <submittedName>
        <fullName evidence="10">Glycosyltransferase</fullName>
    </submittedName>
</protein>
<evidence type="ECO:0000313" key="12">
    <source>
        <dbReference type="Proteomes" id="UP000481807"/>
    </source>
</evidence>
<dbReference type="GO" id="GO:0005886">
    <property type="term" value="C:plasma membrane"/>
    <property type="evidence" value="ECO:0007669"/>
    <property type="project" value="UniProtKB-SubCell"/>
</dbReference>
<reference evidence="8 13" key="3">
    <citation type="submission" date="2020-03" db="EMBL/GenBank/DDBJ databases">
        <title>Comparative genetics of Staphylococcus warneri persistents from caprine mastitis.</title>
        <authorList>
            <person name="Franca C.A."/>
            <person name="Rosa D.S."/>
            <person name="Silva A."/>
            <person name="Rodrigues D.L.N."/>
            <person name="Santos R.G."/>
            <person name="Castillo R.E.H."/>
            <person name="Moreira M.A.S."/>
            <person name="Lima M.C."/>
            <person name="Gouveia G.V."/>
            <person name="Gouveia J.J.S."/>
            <person name="Souza R.F.S."/>
            <person name="Bertram B."/>
            <person name="Azevedo V."/>
            <person name="Costa M."/>
        </authorList>
    </citation>
    <scope>NUCLEOTIDE SEQUENCE [LARGE SCALE GENOMIC DNA]</scope>
    <source>
        <strain evidence="8 13">Cap 9.2</strain>
    </source>
</reference>
<dbReference type="EMBL" id="QXWP01000005">
    <property type="protein sequence ID" value="NBH31390.1"/>
    <property type="molecule type" value="Genomic_DNA"/>
</dbReference>
<evidence type="ECO:0000313" key="13">
    <source>
        <dbReference type="Proteomes" id="UP000814367"/>
    </source>
</evidence>
<dbReference type="EMBL" id="JAANHJ010000001">
    <property type="protein sequence ID" value="MCG6224558.1"/>
    <property type="molecule type" value="Genomic_DNA"/>
</dbReference>
<evidence type="ECO:0000256" key="6">
    <source>
        <dbReference type="ARBA" id="ARBA00023136"/>
    </source>
</evidence>
<name>A0A8B2ZHV8_STAWA</name>
<evidence type="ECO:0000313" key="10">
    <source>
        <dbReference type="EMBL" id="RGM29410.1"/>
    </source>
</evidence>
<proteinExistence type="inferred from homology"/>
<dbReference type="GO" id="GO:0016757">
    <property type="term" value="F:glycosyltransferase activity"/>
    <property type="evidence" value="ECO:0007669"/>
    <property type="project" value="InterPro"/>
</dbReference>
<keyword evidence="4 10" id="KW-0808">Transferase</keyword>
<organism evidence="10 11">
    <name type="scientific">Staphylococcus warneri</name>
    <dbReference type="NCBI Taxonomy" id="1292"/>
    <lineage>
        <taxon>Bacteria</taxon>
        <taxon>Bacillati</taxon>
        <taxon>Bacillota</taxon>
        <taxon>Bacilli</taxon>
        <taxon>Bacillales</taxon>
        <taxon>Staphylococcaceae</taxon>
        <taxon>Staphylococcus</taxon>
    </lineage>
</organism>
<dbReference type="InterPro" id="IPR007554">
    <property type="entry name" value="Glycerophosphate_synth"/>
</dbReference>
<sequence>MKKVDIKKKIDNYKKNKGKFCYIENRRKKKIQKNYFVLESTHGDSVGGHIFYLIDEIQKQVEKSKIFIVSKQPDKHKKLLDEKGISNIHMVKHLSEEYYELMAVSEYLINDTTFYPFFSKREGQKYYIIWHGTPLKNMGKDMEVVVDVANVQRNFYMADKIIVSNEHTKDVLVDSHNLKNIYPGKVVVGPSPRNSVFYNQELREVIRKNLGLENKKVISYMPTWRGTVGKVKKSTEVEKMLNYLDKFLDDNTILFVKLHDFEKNSIKNTYRNIRFFPENFETYEFLTATDALITDYSSVMYDYLNMDKPVILYTYDLDEYANTRGMYEDLTDYPFINTDTLEELEKVINKIEPTTDYTEMKNRFTKYDSQAGAYKITKNILNDYTDDSIIEYDIHNGKETVAILSGGFWNNGVTTALINTLENVDTSQRNYICFFEKSKVKPEHYYRLLNLPENVLFYPTTGELNGNLYDRMLVKKYLWDENYSAKARKNQLKRLYREEFKRLFGDVKIDWMIHYTGFERKEAEMMRHIDAKTAIWVHTDMFEEYKAKRNFSKKIVFGAYKDVDKIVLVHNNLRENLVNNIKGISHKMTTVNNFLGENRTRNLGNEDLFESLEGVKVDYSFNDNAYKSKNQIHLENFKDEIQTLLNEIKNKKNINYKLVIDKIIEISSTYKLSDYLTHVVNKEVEMINESIHRLQGIFNDNEDLVYELAFEEFVSAILPTLKDKEDELHFDFPELNDRIEQYRDSEIDENEDLSNDAINQPRQQLSPKVEKLILDSYQTLKREKDLLAKYDHLFGKQFEKVSNYMNHSVLDNENQLSKKPIFDFYNHFRISKVKLLNAIYDENIKVYINIGRYDYQKGHDKLIEAFEDLYEINQNIFLVLVCPHGPLKSKTINRVRNSSARESIVILGGMNNPYPLLSNCDAFVLSSNYEGLGLVVYEALALETDVITVDLPETIQYLEEDQAIIVDNNAKGIYNGLYKHRYNQYEIKPFNFEPFRQSSIKEFEEVFK</sequence>
<comment type="subcellular location">
    <subcellularLocation>
        <location evidence="1">Cell membrane</location>
        <topology evidence="1">Peripheral membrane protein</topology>
    </subcellularLocation>
</comment>
<dbReference type="InterPro" id="IPR001296">
    <property type="entry name" value="Glyco_trans_1"/>
</dbReference>
<dbReference type="Proteomes" id="UP000814367">
    <property type="component" value="Unassembled WGS sequence"/>
</dbReference>
<dbReference type="AlphaFoldDB" id="A0A8B2ZHV8"/>
<accession>A0A8B2ZHV8</accession>
<keyword evidence="6" id="KW-0472">Membrane</keyword>
<reference evidence="9 12" key="2">
    <citation type="submission" date="2018-08" db="EMBL/GenBank/DDBJ databases">
        <title>Murine metabolic-syndrome-specific gut microbial biobank.</title>
        <authorList>
            <person name="Liu C."/>
        </authorList>
    </citation>
    <scope>NUCLEOTIDE SEQUENCE [LARGE SCALE GENOMIC DNA]</scope>
    <source>
        <strain evidence="9 12">1XD21-27</strain>
    </source>
</reference>
<dbReference type="EMBL" id="QSTD01000005">
    <property type="protein sequence ID" value="RGM29410.1"/>
    <property type="molecule type" value="Genomic_DNA"/>
</dbReference>
<evidence type="ECO:0000259" key="7">
    <source>
        <dbReference type="Pfam" id="PF00534"/>
    </source>
</evidence>
<evidence type="ECO:0000256" key="4">
    <source>
        <dbReference type="ARBA" id="ARBA00022679"/>
    </source>
</evidence>
<dbReference type="Gene3D" id="3.40.50.12580">
    <property type="match status" value="1"/>
</dbReference>
<evidence type="ECO:0000313" key="9">
    <source>
        <dbReference type="EMBL" id="NBH31390.1"/>
    </source>
</evidence>
<keyword evidence="13" id="KW-1185">Reference proteome</keyword>
<evidence type="ECO:0000256" key="5">
    <source>
        <dbReference type="ARBA" id="ARBA00022944"/>
    </source>
</evidence>
<dbReference type="Proteomes" id="UP000481807">
    <property type="component" value="Unassembled WGS sequence"/>
</dbReference>
<dbReference type="RefSeq" id="WP_080947562.1">
    <property type="nucleotide sequence ID" value="NZ_CABMFV010000005.1"/>
</dbReference>
<reference evidence="10 11" key="1">
    <citation type="submission" date="2018-08" db="EMBL/GenBank/DDBJ databases">
        <title>A genome reference for cultivated species of the human gut microbiota.</title>
        <authorList>
            <person name="Zou Y."/>
            <person name="Xue W."/>
            <person name="Luo G."/>
        </authorList>
    </citation>
    <scope>NUCLEOTIDE SEQUENCE [LARGE SCALE GENOMIC DNA]</scope>
    <source>
        <strain evidence="10 11">OM08-17AT</strain>
    </source>
</reference>
<comment type="similarity">
    <text evidence="2">Belongs to the CDP-glycerol glycerophosphotransferase family.</text>
</comment>
<dbReference type="PANTHER" id="PTHR37316">
    <property type="entry name" value="TEICHOIC ACID GLYCEROL-PHOSPHATE PRIMASE"/>
    <property type="match status" value="1"/>
</dbReference>
<dbReference type="InterPro" id="IPR043148">
    <property type="entry name" value="TagF_C"/>
</dbReference>
<dbReference type="SUPFAM" id="SSF53756">
    <property type="entry name" value="UDP-Glycosyltransferase/glycogen phosphorylase"/>
    <property type="match status" value="2"/>
</dbReference>
<dbReference type="GO" id="GO:0019350">
    <property type="term" value="P:teichoic acid biosynthetic process"/>
    <property type="evidence" value="ECO:0007669"/>
    <property type="project" value="UniProtKB-KW"/>
</dbReference>
<dbReference type="Pfam" id="PF04464">
    <property type="entry name" value="Glyphos_transf"/>
    <property type="match status" value="1"/>
</dbReference>
<dbReference type="GO" id="GO:0047355">
    <property type="term" value="F:CDP-glycerol glycerophosphotransferase activity"/>
    <property type="evidence" value="ECO:0007669"/>
    <property type="project" value="InterPro"/>
</dbReference>
<feature type="domain" description="Glycosyl transferase family 1" evidence="7">
    <location>
        <begin position="842"/>
        <end position="971"/>
    </location>
</feature>
<dbReference type="Pfam" id="PF00534">
    <property type="entry name" value="Glycos_transf_1"/>
    <property type="match status" value="1"/>
</dbReference>
<dbReference type="PANTHER" id="PTHR37316:SF3">
    <property type="entry name" value="TEICHOIC ACID GLYCEROL-PHOSPHATE TRANSFERASE"/>
    <property type="match status" value="1"/>
</dbReference>
<evidence type="ECO:0000256" key="3">
    <source>
        <dbReference type="ARBA" id="ARBA00022475"/>
    </source>
</evidence>
<comment type="caution">
    <text evidence="10">The sequence shown here is derived from an EMBL/GenBank/DDBJ whole genome shotgun (WGS) entry which is preliminary data.</text>
</comment>
<dbReference type="Gene3D" id="3.40.50.11820">
    <property type="match status" value="1"/>
</dbReference>
<dbReference type="Gene3D" id="3.40.50.2000">
    <property type="entry name" value="Glycogen Phosphorylase B"/>
    <property type="match status" value="1"/>
</dbReference>